<evidence type="ECO:0000256" key="5">
    <source>
        <dbReference type="ARBA" id="ARBA00022975"/>
    </source>
</evidence>
<name>A0A955LL93_UNCKA</name>
<feature type="domain" description="Dihydroorotate dehydrogenase catalytic" evidence="7">
    <location>
        <begin position="57"/>
        <end position="140"/>
    </location>
</feature>
<dbReference type="SUPFAM" id="SSF51395">
    <property type="entry name" value="FMN-linked oxidoreductases"/>
    <property type="match status" value="1"/>
</dbReference>
<evidence type="ECO:0000313" key="8">
    <source>
        <dbReference type="EMBL" id="MCA9392279.1"/>
    </source>
</evidence>
<evidence type="ECO:0000259" key="7">
    <source>
        <dbReference type="Pfam" id="PF01180"/>
    </source>
</evidence>
<dbReference type="InterPro" id="IPR013785">
    <property type="entry name" value="Aldolase_TIM"/>
</dbReference>
<sequence length="155" mass="17188">MKKLIAASYKSLLRPVLFLFDPEFIHNRFLSVGNLLGKTRLTRDLTSRLFNFEDPVLSQNLFGIEFKNPVGLSAGFDKDAALPKILGAVGFGFGQIGTVTYKPYVGNPRPRLYRLKKSKGIVVYYGLKNEGVSIISSRIKGYGNLDIPLSMSIGK</sequence>
<evidence type="ECO:0000256" key="2">
    <source>
        <dbReference type="ARBA" id="ARBA00004725"/>
    </source>
</evidence>
<protein>
    <submittedName>
        <fullName evidence="8">Dihydroorotate dehydrogenase (Quinone)</fullName>
    </submittedName>
</protein>
<dbReference type="EMBL" id="JAGQKZ010000033">
    <property type="protein sequence ID" value="MCA9392279.1"/>
    <property type="molecule type" value="Genomic_DNA"/>
</dbReference>
<dbReference type="Gene3D" id="3.20.20.70">
    <property type="entry name" value="Aldolase class I"/>
    <property type="match status" value="1"/>
</dbReference>
<reference evidence="8" key="2">
    <citation type="journal article" date="2021" name="Microbiome">
        <title>Successional dynamics and alternative stable states in a saline activated sludge microbial community over 9 years.</title>
        <authorList>
            <person name="Wang Y."/>
            <person name="Ye J."/>
            <person name="Ju F."/>
            <person name="Liu L."/>
            <person name="Boyd J.A."/>
            <person name="Deng Y."/>
            <person name="Parks D.H."/>
            <person name="Jiang X."/>
            <person name="Yin X."/>
            <person name="Woodcroft B.J."/>
            <person name="Tyson G.W."/>
            <person name="Hugenholtz P."/>
            <person name="Polz M.F."/>
            <person name="Zhang T."/>
        </authorList>
    </citation>
    <scope>NUCLEOTIDE SEQUENCE</scope>
    <source>
        <strain evidence="8">HKST-UBA03</strain>
    </source>
</reference>
<dbReference type="Proteomes" id="UP000751518">
    <property type="component" value="Unassembled WGS sequence"/>
</dbReference>
<dbReference type="AlphaFoldDB" id="A0A955LL93"/>
<dbReference type="InterPro" id="IPR005720">
    <property type="entry name" value="Dihydroorotate_DH_cat"/>
</dbReference>
<dbReference type="GO" id="GO:0004152">
    <property type="term" value="F:dihydroorotate dehydrogenase activity"/>
    <property type="evidence" value="ECO:0007669"/>
    <property type="project" value="TreeGrafter"/>
</dbReference>
<dbReference type="GO" id="GO:0009220">
    <property type="term" value="P:pyrimidine ribonucleotide biosynthetic process"/>
    <property type="evidence" value="ECO:0007669"/>
    <property type="project" value="TreeGrafter"/>
</dbReference>
<dbReference type="GO" id="GO:0006207">
    <property type="term" value="P:'de novo' pyrimidine nucleobase biosynthetic process"/>
    <property type="evidence" value="ECO:0007669"/>
    <property type="project" value="TreeGrafter"/>
</dbReference>
<dbReference type="GO" id="GO:0005737">
    <property type="term" value="C:cytoplasm"/>
    <property type="evidence" value="ECO:0007669"/>
    <property type="project" value="InterPro"/>
</dbReference>
<accession>A0A955LL93</accession>
<comment type="cofactor">
    <cofactor evidence="1">
        <name>FMN</name>
        <dbReference type="ChEBI" id="CHEBI:58210"/>
    </cofactor>
</comment>
<comment type="pathway">
    <text evidence="2">Pyrimidine metabolism; UMP biosynthesis via de novo pathway.</text>
</comment>
<gene>
    <name evidence="8" type="ORF">KC614_03690</name>
</gene>
<evidence type="ECO:0000256" key="4">
    <source>
        <dbReference type="ARBA" id="ARBA00022643"/>
    </source>
</evidence>
<dbReference type="Pfam" id="PF01180">
    <property type="entry name" value="DHO_dh"/>
    <property type="match status" value="1"/>
</dbReference>
<dbReference type="PANTHER" id="PTHR48109">
    <property type="entry name" value="DIHYDROOROTATE DEHYDROGENASE (QUINONE), MITOCHONDRIAL-RELATED"/>
    <property type="match status" value="1"/>
</dbReference>
<feature type="non-terminal residue" evidence="8">
    <location>
        <position position="155"/>
    </location>
</feature>
<proteinExistence type="predicted"/>
<keyword evidence="5" id="KW-0665">Pyrimidine biosynthesis</keyword>
<evidence type="ECO:0000256" key="1">
    <source>
        <dbReference type="ARBA" id="ARBA00001917"/>
    </source>
</evidence>
<organism evidence="8 9">
    <name type="scientific">candidate division WWE3 bacterium</name>
    <dbReference type="NCBI Taxonomy" id="2053526"/>
    <lineage>
        <taxon>Bacteria</taxon>
        <taxon>Katanobacteria</taxon>
    </lineage>
</organism>
<dbReference type="PANTHER" id="PTHR48109:SF4">
    <property type="entry name" value="DIHYDROOROTATE DEHYDROGENASE (QUINONE), MITOCHONDRIAL"/>
    <property type="match status" value="1"/>
</dbReference>
<evidence type="ECO:0000256" key="3">
    <source>
        <dbReference type="ARBA" id="ARBA00022630"/>
    </source>
</evidence>
<keyword evidence="4" id="KW-0288">FMN</keyword>
<dbReference type="InterPro" id="IPR050074">
    <property type="entry name" value="DHO_dehydrogenase"/>
</dbReference>
<comment type="caution">
    <text evidence="8">The sequence shown here is derived from an EMBL/GenBank/DDBJ whole genome shotgun (WGS) entry which is preliminary data.</text>
</comment>
<evidence type="ECO:0000313" key="9">
    <source>
        <dbReference type="Proteomes" id="UP000751518"/>
    </source>
</evidence>
<reference evidence="8" key="1">
    <citation type="submission" date="2020-04" db="EMBL/GenBank/DDBJ databases">
        <authorList>
            <person name="Zhang T."/>
        </authorList>
    </citation>
    <scope>NUCLEOTIDE SEQUENCE</scope>
    <source>
        <strain evidence="8">HKST-UBA03</strain>
    </source>
</reference>
<keyword evidence="6" id="KW-0560">Oxidoreductase</keyword>
<evidence type="ECO:0000256" key="6">
    <source>
        <dbReference type="ARBA" id="ARBA00023002"/>
    </source>
</evidence>
<keyword evidence="3" id="KW-0285">Flavoprotein</keyword>